<keyword evidence="1" id="KW-0472">Membrane</keyword>
<feature type="transmembrane region" description="Helical" evidence="1">
    <location>
        <begin position="65"/>
        <end position="84"/>
    </location>
</feature>
<gene>
    <name evidence="2" type="ORF">C884_01186</name>
</gene>
<protein>
    <submittedName>
        <fullName evidence="2">Uncharacterized protein</fullName>
    </submittedName>
</protein>
<dbReference type="EMBL" id="ANHZ02000020">
    <property type="protein sequence ID" value="EME35786.1"/>
    <property type="molecule type" value="Genomic_DNA"/>
</dbReference>
<evidence type="ECO:0000313" key="2">
    <source>
        <dbReference type="EMBL" id="EME35786.1"/>
    </source>
</evidence>
<feature type="transmembrane region" description="Helical" evidence="1">
    <location>
        <begin position="38"/>
        <end position="58"/>
    </location>
</feature>
<dbReference type="AlphaFoldDB" id="M2X9J3"/>
<name>M2X9J3_9MICC</name>
<feature type="transmembrane region" description="Helical" evidence="1">
    <location>
        <begin position="96"/>
        <end position="119"/>
    </location>
</feature>
<keyword evidence="1" id="KW-0812">Transmembrane</keyword>
<dbReference type="RefSeq" id="WP_006215412.1">
    <property type="nucleotide sequence ID" value="NZ_ANHZ02000020.1"/>
</dbReference>
<organism evidence="2 3">
    <name type="scientific">Kocuria palustris PEL</name>
    <dbReference type="NCBI Taxonomy" id="1236550"/>
    <lineage>
        <taxon>Bacteria</taxon>
        <taxon>Bacillati</taxon>
        <taxon>Actinomycetota</taxon>
        <taxon>Actinomycetes</taxon>
        <taxon>Micrococcales</taxon>
        <taxon>Micrococcaceae</taxon>
        <taxon>Kocuria</taxon>
    </lineage>
</organism>
<comment type="caution">
    <text evidence="2">The sequence shown here is derived from an EMBL/GenBank/DDBJ whole genome shotgun (WGS) entry which is preliminary data.</text>
</comment>
<keyword evidence="1" id="KW-1133">Transmembrane helix</keyword>
<evidence type="ECO:0000313" key="3">
    <source>
        <dbReference type="Proteomes" id="UP000009877"/>
    </source>
</evidence>
<dbReference type="STRING" id="71999.KPaMU14_03085"/>
<proteinExistence type="predicted"/>
<dbReference type="Proteomes" id="UP000009877">
    <property type="component" value="Unassembled WGS sequence"/>
</dbReference>
<reference evidence="2 3" key="1">
    <citation type="journal article" date="2014" name="Genome Announc.">
        <title>Draft Genome Sequence of Kocuria palustris PEL.</title>
        <authorList>
            <person name="Sharma G."/>
            <person name="Khatri I."/>
            <person name="Subramanian S."/>
        </authorList>
    </citation>
    <scope>NUCLEOTIDE SEQUENCE [LARGE SCALE GENOMIC DNA]</scope>
    <source>
        <strain evidence="2 3">PEL</strain>
    </source>
</reference>
<sequence>MGGSQPGRLKAILLLVISLLFVAAGVFVLLFGPVMLGLVVIAFFGGCALIGLTQLLGADHPATPILMGVGSIGMGLGCLAMLAGGLSGGPSDAGDWVMVAIMLIGALFFGVGGVLLILLPLLRRRRSVRPQVPSPVLPLAEVEARLEGRLAQLGGAGGGFGGGVGAGIPGVVGGRSGGAFGAQVGTRHLTHLDGARAQLPVALDQDLVQHVLREVFGGRAEWGWAPDRPVVLMTGMVGSGAAGMNPCVLQVVWSQHGLEATAHAREGLIGQRTCAKTLEKLESALNQGPR</sequence>
<evidence type="ECO:0000256" key="1">
    <source>
        <dbReference type="SAM" id="Phobius"/>
    </source>
</evidence>
<feature type="transmembrane region" description="Helical" evidence="1">
    <location>
        <begin position="12"/>
        <end position="32"/>
    </location>
</feature>
<accession>M2X9J3</accession>
<keyword evidence="3" id="KW-1185">Reference proteome</keyword>